<sequence length="95" mass="10836">MPSLATNRSTKLGQIYLSSSEHCGIEHFITQYIQTRDIESTDGARQSLLAALEDYPCAVRVALYELNAWLDNRLGLRALHPQCLRVFDELDDQRL</sequence>
<protein>
    <submittedName>
        <fullName evidence="1">Uncharacterized protein</fullName>
    </submittedName>
</protein>
<evidence type="ECO:0000313" key="2">
    <source>
        <dbReference type="Proteomes" id="UP000379480"/>
    </source>
</evidence>
<accession>A0A5E7E8L3</accession>
<name>A0A5E7E8L3_PSEFL</name>
<organism evidence="1 2">
    <name type="scientific">Pseudomonas fluorescens</name>
    <dbReference type="NCBI Taxonomy" id="294"/>
    <lineage>
        <taxon>Bacteria</taxon>
        <taxon>Pseudomonadati</taxon>
        <taxon>Pseudomonadota</taxon>
        <taxon>Gammaproteobacteria</taxon>
        <taxon>Pseudomonadales</taxon>
        <taxon>Pseudomonadaceae</taxon>
        <taxon>Pseudomonas</taxon>
    </lineage>
</organism>
<reference evidence="1 2" key="1">
    <citation type="submission" date="2019-09" db="EMBL/GenBank/DDBJ databases">
        <authorList>
            <person name="Chandra G."/>
            <person name="Truman W A."/>
        </authorList>
    </citation>
    <scope>NUCLEOTIDE SEQUENCE [LARGE SCALE GENOMIC DNA]</scope>
    <source>
        <strain evidence="1">PS723</strain>
    </source>
</reference>
<dbReference type="Proteomes" id="UP000379480">
    <property type="component" value="Unassembled WGS sequence"/>
</dbReference>
<proteinExistence type="predicted"/>
<dbReference type="AlphaFoldDB" id="A0A5E7E8L3"/>
<dbReference type="EMBL" id="CABVHY010000023">
    <property type="protein sequence ID" value="VVO23048.1"/>
    <property type="molecule type" value="Genomic_DNA"/>
</dbReference>
<dbReference type="OrthoDB" id="6959735at2"/>
<gene>
    <name evidence="1" type="ORF">PS723_04373</name>
</gene>
<evidence type="ECO:0000313" key="1">
    <source>
        <dbReference type="EMBL" id="VVO23048.1"/>
    </source>
</evidence>